<evidence type="ECO:0008006" key="15">
    <source>
        <dbReference type="Google" id="ProtNLM"/>
    </source>
</evidence>
<organism evidence="14">
    <name type="scientific">Rhodopseudomonas palustris (strain BisA53)</name>
    <dbReference type="NCBI Taxonomy" id="316055"/>
    <lineage>
        <taxon>Bacteria</taxon>
        <taxon>Pseudomonadati</taxon>
        <taxon>Pseudomonadota</taxon>
        <taxon>Alphaproteobacteria</taxon>
        <taxon>Hyphomicrobiales</taxon>
        <taxon>Nitrobacteraceae</taxon>
        <taxon>Rhodopseudomonas</taxon>
    </lineage>
</organism>
<evidence type="ECO:0000256" key="3">
    <source>
        <dbReference type="ARBA" id="ARBA00022475"/>
    </source>
</evidence>
<feature type="transmembrane region" description="Helical" evidence="11">
    <location>
        <begin position="139"/>
        <end position="158"/>
    </location>
</feature>
<feature type="domain" description="CBS" evidence="12">
    <location>
        <begin position="286"/>
        <end position="349"/>
    </location>
</feature>
<dbReference type="SUPFAM" id="SSF54631">
    <property type="entry name" value="CBS-domain pair"/>
    <property type="match status" value="1"/>
</dbReference>
<dbReference type="InterPro" id="IPR046342">
    <property type="entry name" value="CBS_dom_sf"/>
</dbReference>
<feature type="domain" description="CNNM transmembrane" evidence="13">
    <location>
        <begin position="1"/>
        <end position="202"/>
    </location>
</feature>
<dbReference type="PROSITE" id="PS51846">
    <property type="entry name" value="CNNM"/>
    <property type="match status" value="1"/>
</dbReference>
<evidence type="ECO:0000256" key="11">
    <source>
        <dbReference type="SAM" id="Phobius"/>
    </source>
</evidence>
<dbReference type="PROSITE" id="PS51371">
    <property type="entry name" value="CBS"/>
    <property type="match status" value="2"/>
</dbReference>
<dbReference type="InterPro" id="IPR051676">
    <property type="entry name" value="UPF0053_domain"/>
</dbReference>
<keyword evidence="7 9" id="KW-0129">CBS domain</keyword>
<feature type="transmembrane region" description="Helical" evidence="11">
    <location>
        <begin position="59"/>
        <end position="79"/>
    </location>
</feature>
<dbReference type="Gene3D" id="3.10.580.10">
    <property type="entry name" value="CBS-domain"/>
    <property type="match status" value="1"/>
</dbReference>
<dbReference type="InterPro" id="IPR016169">
    <property type="entry name" value="FAD-bd_PCMH_sub2"/>
</dbReference>
<feature type="transmembrane region" description="Helical" evidence="11">
    <location>
        <begin position="6"/>
        <end position="29"/>
    </location>
</feature>
<dbReference type="InterPro" id="IPR044751">
    <property type="entry name" value="Ion_transp-like_CBS"/>
</dbReference>
<proteinExistence type="inferred from homology"/>
<dbReference type="AlphaFoldDB" id="Q07VC8"/>
<dbReference type="InterPro" id="IPR000644">
    <property type="entry name" value="CBS_dom"/>
</dbReference>
<feature type="domain" description="CBS" evidence="12">
    <location>
        <begin position="221"/>
        <end position="282"/>
    </location>
</feature>
<evidence type="ECO:0000256" key="6">
    <source>
        <dbReference type="ARBA" id="ARBA00022989"/>
    </source>
</evidence>
<evidence type="ECO:0000256" key="9">
    <source>
        <dbReference type="PROSITE-ProRule" id="PRU00703"/>
    </source>
</evidence>
<comment type="subcellular location">
    <subcellularLocation>
        <location evidence="1">Cell membrane</location>
        <topology evidence="1">Multi-pass membrane protein</topology>
    </subcellularLocation>
</comment>
<gene>
    <name evidence="14" type="ordered locus">RPE_0145</name>
</gene>
<dbReference type="GO" id="GO:0005886">
    <property type="term" value="C:plasma membrane"/>
    <property type="evidence" value="ECO:0007669"/>
    <property type="project" value="UniProtKB-SubCell"/>
</dbReference>
<evidence type="ECO:0000256" key="8">
    <source>
        <dbReference type="ARBA" id="ARBA00023136"/>
    </source>
</evidence>
<dbReference type="InterPro" id="IPR002550">
    <property type="entry name" value="CNNM"/>
</dbReference>
<dbReference type="HOGENOM" id="CLU_015237_4_1_5"/>
<keyword evidence="8 10" id="KW-0472">Membrane</keyword>
<accession>Q07VC8</accession>
<dbReference type="eggNOG" id="COG1253">
    <property type="taxonomic scope" value="Bacteria"/>
</dbReference>
<dbReference type="Pfam" id="PF03471">
    <property type="entry name" value="CorC_HlyC"/>
    <property type="match status" value="1"/>
</dbReference>
<evidence type="ECO:0000313" key="14">
    <source>
        <dbReference type="EMBL" id="ABJ04106.1"/>
    </source>
</evidence>
<evidence type="ECO:0000256" key="1">
    <source>
        <dbReference type="ARBA" id="ARBA00004651"/>
    </source>
</evidence>
<evidence type="ECO:0000259" key="12">
    <source>
        <dbReference type="PROSITE" id="PS51371"/>
    </source>
</evidence>
<dbReference type="InterPro" id="IPR036318">
    <property type="entry name" value="FAD-bd_PCMH-like_sf"/>
</dbReference>
<comment type="similarity">
    <text evidence="2">Belongs to the UPF0053 family. Hemolysin C subfamily.</text>
</comment>
<dbReference type="SUPFAM" id="SSF56176">
    <property type="entry name" value="FAD-binding/transporter-associated domain-like"/>
    <property type="match status" value="1"/>
</dbReference>
<dbReference type="SMART" id="SM00116">
    <property type="entry name" value="CBS"/>
    <property type="match status" value="2"/>
</dbReference>
<dbReference type="Gene3D" id="3.30.465.10">
    <property type="match status" value="1"/>
</dbReference>
<dbReference type="STRING" id="316055.RPE_0145"/>
<keyword evidence="6 10" id="KW-1133">Transmembrane helix</keyword>
<dbReference type="FunFam" id="3.10.580.10:FF:000002">
    <property type="entry name" value="Magnesium/cobalt efflux protein CorC"/>
    <property type="match status" value="1"/>
</dbReference>
<dbReference type="InterPro" id="IPR005170">
    <property type="entry name" value="Transptr-assoc_dom"/>
</dbReference>
<dbReference type="OrthoDB" id="9797674at2"/>
<dbReference type="PANTHER" id="PTHR43099">
    <property type="entry name" value="UPF0053 PROTEIN YRKA"/>
    <property type="match status" value="1"/>
</dbReference>
<keyword evidence="3" id="KW-1003">Cell membrane</keyword>
<protein>
    <recommendedName>
        <fullName evidence="15">HlyC/CorC family transporter</fullName>
    </recommendedName>
</protein>
<dbReference type="CDD" id="cd04590">
    <property type="entry name" value="CBS_pair_CorC_HlyC_assoc"/>
    <property type="match status" value="1"/>
</dbReference>
<evidence type="ECO:0000256" key="2">
    <source>
        <dbReference type="ARBA" id="ARBA00006446"/>
    </source>
</evidence>
<keyword evidence="4 10" id="KW-0812">Transmembrane</keyword>
<dbReference type="KEGG" id="rpe:RPE_0145"/>
<evidence type="ECO:0000256" key="5">
    <source>
        <dbReference type="ARBA" id="ARBA00022737"/>
    </source>
</evidence>
<name>Q07VC8_RHOP5</name>
<dbReference type="PANTHER" id="PTHR43099:SF5">
    <property type="entry name" value="HLYC_CORC FAMILY TRANSPORTER"/>
    <property type="match status" value="1"/>
</dbReference>
<dbReference type="Pfam" id="PF01595">
    <property type="entry name" value="CNNM"/>
    <property type="match status" value="1"/>
</dbReference>
<dbReference type="GO" id="GO:0050660">
    <property type="term" value="F:flavin adenine dinucleotide binding"/>
    <property type="evidence" value="ECO:0007669"/>
    <property type="project" value="InterPro"/>
</dbReference>
<dbReference type="EMBL" id="CP000463">
    <property type="protein sequence ID" value="ABJ04106.1"/>
    <property type="molecule type" value="Genomic_DNA"/>
</dbReference>
<reference evidence="14" key="1">
    <citation type="submission" date="2006-09" db="EMBL/GenBank/DDBJ databases">
        <title>Complete sequence of Rhodopseudomonas palustris BisA53.</title>
        <authorList>
            <consortium name="US DOE Joint Genome Institute"/>
            <person name="Copeland A."/>
            <person name="Lucas S."/>
            <person name="Lapidus A."/>
            <person name="Barry K."/>
            <person name="Detter J.C."/>
            <person name="Glavina del Rio T."/>
            <person name="Hammon N."/>
            <person name="Israni S."/>
            <person name="Dalin E."/>
            <person name="Tice H."/>
            <person name="Pitluck S."/>
            <person name="Chain P."/>
            <person name="Malfatti S."/>
            <person name="Shin M."/>
            <person name="Vergez L."/>
            <person name="Schmutz J."/>
            <person name="Larimer F."/>
            <person name="Land M."/>
            <person name="Hauser L."/>
            <person name="Pelletier D.A."/>
            <person name="Kyrpides N."/>
            <person name="Kim E."/>
            <person name="Harwood C.S."/>
            <person name="Oda Y."/>
            <person name="Richardson P."/>
        </authorList>
    </citation>
    <scope>NUCLEOTIDE SEQUENCE [LARGE SCALE GENOMIC DNA]</scope>
    <source>
        <strain evidence="14">BisA53</strain>
    </source>
</reference>
<keyword evidence="5" id="KW-0677">Repeat</keyword>
<evidence type="ECO:0000259" key="13">
    <source>
        <dbReference type="PROSITE" id="PS51846"/>
    </source>
</evidence>
<sequence length="447" mass="49564">MSSTLANVLVAALLLAANAFYVAAEFALVKSRGFRIKAMVEKQRFGAPLLQHMMANIEAYLACCQLGITMASLGLGWVGEPTVAALLEPLLVPLGLSQSALHFISFLSGFLLFSSLHIVIGEQVPKTLAIRQPEPVSQWIAYPLHVSYIVLFPLNWMLNQASRAILRLLRVEENSEHEILTDAEIEGLVGESAEHGKMEIGEAEYIQNVFRFGDLAVSDVMVHRTSMVTLNADLPSEELVREILATEYTRIPLWREKPENIVGVLHAKDLLRAIRAADGDTSNIDVSTIALAPWFVPEMRPLSDQLRAFRNRKTHFALVVDEYGEVEGLVTLEDILEEIVGDISDEHDVVVAGVRTQPDGSVVVDGSVPIRDLNRAMGWSLPDEEATTIAGLVIHEARSIPDRGQIFTFHGFRFRVLRRERNRITGLRIAPLQGEAEADTQKLKRLA</sequence>
<evidence type="ECO:0000256" key="10">
    <source>
        <dbReference type="PROSITE-ProRule" id="PRU01193"/>
    </source>
</evidence>
<evidence type="ECO:0000256" key="7">
    <source>
        <dbReference type="ARBA" id="ARBA00023122"/>
    </source>
</evidence>
<dbReference type="Pfam" id="PF00571">
    <property type="entry name" value="CBS"/>
    <property type="match status" value="2"/>
</dbReference>
<feature type="transmembrane region" description="Helical" evidence="11">
    <location>
        <begin position="99"/>
        <end position="119"/>
    </location>
</feature>
<evidence type="ECO:0000256" key="4">
    <source>
        <dbReference type="ARBA" id="ARBA00022692"/>
    </source>
</evidence>
<dbReference type="SMART" id="SM01091">
    <property type="entry name" value="CorC_HlyC"/>
    <property type="match status" value="1"/>
</dbReference>